<keyword evidence="3" id="KW-1185">Reference proteome</keyword>
<feature type="transmembrane region" description="Helical" evidence="1">
    <location>
        <begin position="209"/>
        <end position="231"/>
    </location>
</feature>
<keyword evidence="1" id="KW-0472">Membrane</keyword>
<dbReference type="RefSeq" id="WP_157564241.1">
    <property type="nucleotide sequence ID" value="NZ_WQKZ01000002.1"/>
</dbReference>
<evidence type="ECO:0000256" key="1">
    <source>
        <dbReference type="SAM" id="Phobius"/>
    </source>
</evidence>
<dbReference type="InterPro" id="IPR018650">
    <property type="entry name" value="STSV1_Orf64"/>
</dbReference>
<evidence type="ECO:0000313" key="2">
    <source>
        <dbReference type="EMBL" id="MVN76390.1"/>
    </source>
</evidence>
<evidence type="ECO:0000313" key="3">
    <source>
        <dbReference type="Proteomes" id="UP000441336"/>
    </source>
</evidence>
<dbReference type="Proteomes" id="UP000441336">
    <property type="component" value="Unassembled WGS sequence"/>
</dbReference>
<feature type="transmembrane region" description="Helical" evidence="1">
    <location>
        <begin position="129"/>
        <end position="146"/>
    </location>
</feature>
<name>A0A7K1TDC0_9BACT</name>
<comment type="caution">
    <text evidence="2">The sequence shown here is derived from an EMBL/GenBank/DDBJ whole genome shotgun (WGS) entry which is preliminary data.</text>
</comment>
<accession>A0A7K1TDC0</accession>
<organism evidence="2 3">
    <name type="scientific">Hymenobacter ginkgonis</name>
    <dbReference type="NCBI Taxonomy" id="2682976"/>
    <lineage>
        <taxon>Bacteria</taxon>
        <taxon>Pseudomonadati</taxon>
        <taxon>Bacteroidota</taxon>
        <taxon>Cytophagia</taxon>
        <taxon>Cytophagales</taxon>
        <taxon>Hymenobacteraceae</taxon>
        <taxon>Hymenobacter</taxon>
    </lineage>
</organism>
<proteinExistence type="predicted"/>
<feature type="transmembrane region" description="Helical" evidence="1">
    <location>
        <begin position="284"/>
        <end position="302"/>
    </location>
</feature>
<keyword evidence="1" id="KW-0812">Transmembrane</keyword>
<feature type="transmembrane region" description="Helical" evidence="1">
    <location>
        <begin position="252"/>
        <end position="272"/>
    </location>
</feature>
<keyword evidence="1" id="KW-1133">Transmembrane helix</keyword>
<dbReference type="AlphaFoldDB" id="A0A7K1TDC0"/>
<sequence>MPAGVFSAVPARRWRTALLLFFGLLYALVSLVNQLNFRTAAFDLGIAAQAVGEFAHLRAPRETLLLDAPPTNFLAIHFSLTPVLGVPLSYLLGGAWALLLVQIGALLLGALGVWRYAQAQGASPREANWALAFFAGQWGIFSALSFDYHDNVVGAMALPWLALWVHQRRGGRALTAAIFLLVSKENMALWLAFVLLGLAWQQWPRRAVASWLVLGAVAAVGYFLVITHYVMPALDTTHRPFTQIVRYAHLGASLPAAVANVLSHPALLWATLFQNTLPDANFDYIKLELWGALLVSGGWALLRRPWYAWMLLPILGQKLLANDYALWGINGQYSIEFAPVLALAVADALRATRPVGEAFRRRAWAGALAGVAVFTIVTLYTRRSEWYNKASANFLTGRHYRSPYPSRAGLYAALARVPAGVPLSTTSSLVPHLLDRRDLFLFPVLRTARLVALLREPDDQSAWPLSPAQARQAVAQLRATPGYRVLYEDAQLLLLSRSLPPAADTTATWQPQP</sequence>
<feature type="transmembrane region" description="Helical" evidence="1">
    <location>
        <begin position="363"/>
        <end position="381"/>
    </location>
</feature>
<gene>
    <name evidence="2" type="ORF">GO988_08640</name>
</gene>
<reference evidence="2 3" key="1">
    <citation type="submission" date="2019-12" db="EMBL/GenBank/DDBJ databases">
        <title>Hymenobacter sp. HMF4947 Genome sequencing and assembly.</title>
        <authorList>
            <person name="Kang H."/>
            <person name="Cha I."/>
            <person name="Kim H."/>
            <person name="Joh K."/>
        </authorList>
    </citation>
    <scope>NUCLEOTIDE SEQUENCE [LARGE SCALE GENOMIC DNA]</scope>
    <source>
        <strain evidence="2 3">HMF4947</strain>
    </source>
</reference>
<protein>
    <submittedName>
        <fullName evidence="2">DUF2079 domain-containing protein</fullName>
    </submittedName>
</protein>
<dbReference type="EMBL" id="WQKZ01000002">
    <property type="protein sequence ID" value="MVN76390.1"/>
    <property type="molecule type" value="Genomic_DNA"/>
</dbReference>
<feature type="transmembrane region" description="Helical" evidence="1">
    <location>
        <begin position="90"/>
        <end position="117"/>
    </location>
</feature>
<dbReference type="Pfam" id="PF09852">
    <property type="entry name" value="DUF2079"/>
    <property type="match status" value="1"/>
</dbReference>